<keyword evidence="5 10" id="KW-1133">Transmembrane helix</keyword>
<dbReference type="GO" id="GO:0008654">
    <property type="term" value="P:phospholipid biosynthetic process"/>
    <property type="evidence" value="ECO:0007669"/>
    <property type="project" value="UniProtKB-KW"/>
</dbReference>
<dbReference type="SMART" id="SM01207">
    <property type="entry name" value="G3P_acyltransf"/>
    <property type="match status" value="1"/>
</dbReference>
<gene>
    <name evidence="11" type="ORF">S06H3_46419</name>
</gene>
<proteinExistence type="predicted"/>
<evidence type="ECO:0008006" key="12">
    <source>
        <dbReference type="Google" id="ProtNLM"/>
    </source>
</evidence>
<comment type="caution">
    <text evidence="11">The sequence shown here is derived from an EMBL/GenBank/DDBJ whole genome shotgun (WGS) entry which is preliminary data.</text>
</comment>
<evidence type="ECO:0000256" key="9">
    <source>
        <dbReference type="ARBA" id="ARBA00023264"/>
    </source>
</evidence>
<feature type="non-terminal residue" evidence="11">
    <location>
        <position position="105"/>
    </location>
</feature>
<dbReference type="GO" id="GO:0043772">
    <property type="term" value="F:acyl-phosphate glycerol-3-phosphate acyltransferase activity"/>
    <property type="evidence" value="ECO:0007669"/>
    <property type="project" value="InterPro"/>
</dbReference>
<keyword evidence="9" id="KW-1208">Phospholipid metabolism</keyword>
<evidence type="ECO:0000256" key="4">
    <source>
        <dbReference type="ARBA" id="ARBA00022692"/>
    </source>
</evidence>
<dbReference type="Pfam" id="PF02660">
    <property type="entry name" value="G3P_acyltransf"/>
    <property type="match status" value="1"/>
</dbReference>
<keyword evidence="4 10" id="KW-0812">Transmembrane</keyword>
<evidence type="ECO:0000256" key="3">
    <source>
        <dbReference type="ARBA" id="ARBA00022679"/>
    </source>
</evidence>
<reference evidence="11" key="1">
    <citation type="journal article" date="2014" name="Front. Microbiol.">
        <title>High frequency of phylogenetically diverse reductive dehalogenase-homologous genes in deep subseafloor sedimentary metagenomes.</title>
        <authorList>
            <person name="Kawai M."/>
            <person name="Futagami T."/>
            <person name="Toyoda A."/>
            <person name="Takaki Y."/>
            <person name="Nishi S."/>
            <person name="Hori S."/>
            <person name="Arai W."/>
            <person name="Tsubouchi T."/>
            <person name="Morono Y."/>
            <person name="Uchiyama I."/>
            <person name="Ito T."/>
            <person name="Fujiyama A."/>
            <person name="Inagaki F."/>
            <person name="Takami H."/>
        </authorList>
    </citation>
    <scope>NUCLEOTIDE SEQUENCE</scope>
    <source>
        <strain evidence="11">Expedition CK06-06</strain>
    </source>
</reference>
<feature type="transmembrane region" description="Helical" evidence="10">
    <location>
        <begin position="85"/>
        <end position="102"/>
    </location>
</feature>
<keyword evidence="3" id="KW-0808">Transferase</keyword>
<keyword evidence="7 10" id="KW-0472">Membrane</keyword>
<dbReference type="EMBL" id="BARV01029069">
    <property type="protein sequence ID" value="GAI40766.1"/>
    <property type="molecule type" value="Genomic_DNA"/>
</dbReference>
<name>X1PE54_9ZZZZ</name>
<evidence type="ECO:0000256" key="8">
    <source>
        <dbReference type="ARBA" id="ARBA00023209"/>
    </source>
</evidence>
<protein>
    <recommendedName>
        <fullName evidence="12">Glycerol-3-phosphate acyltransferase PlsY</fullName>
    </recommendedName>
</protein>
<dbReference type="GO" id="GO:0005886">
    <property type="term" value="C:plasma membrane"/>
    <property type="evidence" value="ECO:0007669"/>
    <property type="project" value="InterPro"/>
</dbReference>
<dbReference type="AlphaFoldDB" id="X1PE54"/>
<accession>X1PE54</accession>
<evidence type="ECO:0000256" key="10">
    <source>
        <dbReference type="SAM" id="Phobius"/>
    </source>
</evidence>
<keyword evidence="1" id="KW-1003">Cell membrane</keyword>
<keyword evidence="2" id="KW-0444">Lipid biosynthesis</keyword>
<evidence type="ECO:0000256" key="7">
    <source>
        <dbReference type="ARBA" id="ARBA00023136"/>
    </source>
</evidence>
<evidence type="ECO:0000256" key="1">
    <source>
        <dbReference type="ARBA" id="ARBA00022475"/>
    </source>
</evidence>
<dbReference type="InterPro" id="IPR003811">
    <property type="entry name" value="G3P_acylTferase_PlsY"/>
</dbReference>
<evidence type="ECO:0000256" key="2">
    <source>
        <dbReference type="ARBA" id="ARBA00022516"/>
    </source>
</evidence>
<feature type="transmembrane region" description="Helical" evidence="10">
    <location>
        <begin position="52"/>
        <end position="78"/>
    </location>
</feature>
<keyword evidence="8" id="KW-0594">Phospholipid biosynthesis</keyword>
<keyword evidence="6" id="KW-0443">Lipid metabolism</keyword>
<evidence type="ECO:0000256" key="5">
    <source>
        <dbReference type="ARBA" id="ARBA00022989"/>
    </source>
</evidence>
<evidence type="ECO:0000256" key="6">
    <source>
        <dbReference type="ARBA" id="ARBA00023098"/>
    </source>
</evidence>
<sequence>MAVIVAQALNAPLIVVLLAGLAAVAGHNWSIFMGFKGGQGLAPAFGALASLVFWQFFIGLGMPAILYFGLTLVALIYLFLRRAGVAAGIMLTTLPIAFWIAGGSL</sequence>
<feature type="transmembrane region" description="Helical" evidence="10">
    <location>
        <begin position="12"/>
        <end position="32"/>
    </location>
</feature>
<evidence type="ECO:0000313" key="11">
    <source>
        <dbReference type="EMBL" id="GAI40766.1"/>
    </source>
</evidence>
<organism evidence="11">
    <name type="scientific">marine sediment metagenome</name>
    <dbReference type="NCBI Taxonomy" id="412755"/>
    <lineage>
        <taxon>unclassified sequences</taxon>
        <taxon>metagenomes</taxon>
        <taxon>ecological metagenomes</taxon>
    </lineage>
</organism>